<evidence type="ECO:0000313" key="7">
    <source>
        <dbReference type="Proteomes" id="UP000438699"/>
    </source>
</evidence>
<evidence type="ECO:0000256" key="4">
    <source>
        <dbReference type="SAM" id="MobiDB-lite"/>
    </source>
</evidence>
<dbReference type="PANTHER" id="PTHR42855:SF2">
    <property type="entry name" value="DRUG RESISTANCE ABC TRANSPORTER,ATP-BINDING PROTEIN"/>
    <property type="match status" value="1"/>
</dbReference>
<dbReference type="OrthoDB" id="9808609at2"/>
<organism evidence="6 7">
    <name type="scientific">Pseudodesulfovibrio senegalensis</name>
    <dbReference type="NCBI Taxonomy" id="1721087"/>
    <lineage>
        <taxon>Bacteria</taxon>
        <taxon>Pseudomonadati</taxon>
        <taxon>Thermodesulfobacteriota</taxon>
        <taxon>Desulfovibrionia</taxon>
        <taxon>Desulfovibrionales</taxon>
        <taxon>Desulfovibrionaceae</taxon>
    </lineage>
</organism>
<evidence type="ECO:0000256" key="1">
    <source>
        <dbReference type="ARBA" id="ARBA00022741"/>
    </source>
</evidence>
<dbReference type="SMART" id="SM00382">
    <property type="entry name" value="AAA"/>
    <property type="match status" value="2"/>
</dbReference>
<proteinExistence type="predicted"/>
<evidence type="ECO:0000256" key="2">
    <source>
        <dbReference type="ARBA" id="ARBA00022840"/>
    </source>
</evidence>
<dbReference type="EMBL" id="WAIE01000001">
    <property type="protein sequence ID" value="KAB1443610.1"/>
    <property type="molecule type" value="Genomic_DNA"/>
</dbReference>
<gene>
    <name evidence="6" type="ORF">F8A88_05050</name>
</gene>
<dbReference type="AlphaFoldDB" id="A0A6N6N5U5"/>
<reference evidence="6 7" key="1">
    <citation type="journal article" date="2017" name="Int. J. Syst. Evol. Microbiol.">
        <title>Desulfovibrio senegalensis sp. nov., a mesophilic sulfate reducer isolated from marine sediment.</title>
        <authorList>
            <person name="Thioye A."/>
            <person name="Gam Z.B.A."/>
            <person name="Mbengue M."/>
            <person name="Cayol J.L."/>
            <person name="Joseph-Bartoli M."/>
            <person name="Toure-Kane C."/>
            <person name="Labat M."/>
        </authorList>
    </citation>
    <scope>NUCLEOTIDE SEQUENCE [LARGE SCALE GENOMIC DNA]</scope>
    <source>
        <strain evidence="6 7">DSM 101509</strain>
    </source>
</reference>
<feature type="coiled-coil region" evidence="3">
    <location>
        <begin position="574"/>
        <end position="648"/>
    </location>
</feature>
<dbReference type="RefSeq" id="WP_151149983.1">
    <property type="nucleotide sequence ID" value="NZ_WAIE01000001.1"/>
</dbReference>
<dbReference type="SUPFAM" id="SSF52540">
    <property type="entry name" value="P-loop containing nucleoside triphosphate hydrolases"/>
    <property type="match status" value="2"/>
</dbReference>
<accession>A0A6N6N5U5</accession>
<dbReference type="Proteomes" id="UP000438699">
    <property type="component" value="Unassembled WGS sequence"/>
</dbReference>
<evidence type="ECO:0000259" key="5">
    <source>
        <dbReference type="PROSITE" id="PS50893"/>
    </source>
</evidence>
<dbReference type="Pfam" id="PF00005">
    <property type="entry name" value="ABC_tran"/>
    <property type="match status" value="2"/>
</dbReference>
<protein>
    <submittedName>
        <fullName evidence="6">ATP-binding cassette domain-containing protein</fullName>
    </submittedName>
</protein>
<name>A0A6N6N5U5_9BACT</name>
<keyword evidence="7" id="KW-1185">Reference proteome</keyword>
<dbReference type="InterPro" id="IPR027417">
    <property type="entry name" value="P-loop_NTPase"/>
</dbReference>
<dbReference type="InterPro" id="IPR032781">
    <property type="entry name" value="ABC_tran_Xtn"/>
</dbReference>
<feature type="domain" description="ABC transporter" evidence="5">
    <location>
        <begin position="328"/>
        <end position="544"/>
    </location>
</feature>
<dbReference type="Gene3D" id="3.40.50.300">
    <property type="entry name" value="P-loop containing nucleotide triphosphate hydrolases"/>
    <property type="match status" value="2"/>
</dbReference>
<feature type="domain" description="ABC transporter" evidence="5">
    <location>
        <begin position="4"/>
        <end position="254"/>
    </location>
</feature>
<keyword evidence="2 6" id="KW-0067">ATP-binding</keyword>
<feature type="coiled-coil region" evidence="3">
    <location>
        <begin position="276"/>
        <end position="303"/>
    </location>
</feature>
<sequence length="654" mass="74048">MSRITIQSLEKSYGGEALFSNLSFEVGPGMRLAVAGPNGCGKSTLLKIVAGRSETDAGTVNIERGARIGYVAQEFAEHDLDSNLLTWVLAALPSWNEFWEKWEKAVAAKDQEAIERLSHRQAEFEVKYGYNPDHKARAILGGLGFSETDLFKRIRELSGGWRERAKLGRVLLQGADILLLDEPTNHLDLEAVEWLEQYLLSFAGTLLFVAHDRVFLNRVGSHVLFLGGERAQLRKGSFDDFLEWEAETSRQREREAQKLSARIEHEQSYIRRFRVKARKAAQAQSKIKKVEKLESELARLRDSGMGGHSGRSLSFQLPKPSRGDKVAVAAVDLEFSYENGPSVWPALNFQVYRGRKIALAAPNGAGKSTLLKILTGELEPSKGFSKIGSNTKMAYFSQHQTEILRPENSVLSELRRLCDPKLTEEQLMSVLGLFLLGESYFERKVSALSGGEKSRLLLASLFLSGANLLVLDEPTNHLDIESREGLIQALRHFEGTLFFVAHDRYLLTSVAEEVWELTGEGLQHHLGGFEAYDASRREALAESEPEREAPEKRRMSKEEKRRQAELRNRMYRKLKPLKKEYAKMESELEEVLSEQSQLESEMNDPQTYEQPEKALKLNARYREVEDWAEHLMERMAEIEQEMEAISGEGGLDEE</sequence>
<dbReference type="InterPro" id="IPR003593">
    <property type="entry name" value="AAA+_ATPase"/>
</dbReference>
<comment type="caution">
    <text evidence="6">The sequence shown here is derived from an EMBL/GenBank/DDBJ whole genome shotgun (WGS) entry which is preliminary data.</text>
</comment>
<dbReference type="InterPro" id="IPR051309">
    <property type="entry name" value="ABCF_ATPase"/>
</dbReference>
<dbReference type="FunFam" id="3.40.50.300:FF:000011">
    <property type="entry name" value="Putative ABC transporter ATP-binding component"/>
    <property type="match status" value="1"/>
</dbReference>
<keyword evidence="3" id="KW-0175">Coiled coil</keyword>
<keyword evidence="1" id="KW-0547">Nucleotide-binding</keyword>
<dbReference type="InterPro" id="IPR003439">
    <property type="entry name" value="ABC_transporter-like_ATP-bd"/>
</dbReference>
<dbReference type="Pfam" id="PF12848">
    <property type="entry name" value="ABC_tran_Xtn"/>
    <property type="match status" value="1"/>
</dbReference>
<dbReference type="InterPro" id="IPR017871">
    <property type="entry name" value="ABC_transporter-like_CS"/>
</dbReference>
<dbReference type="CDD" id="cd03221">
    <property type="entry name" value="ABCF_EF-3"/>
    <property type="match status" value="2"/>
</dbReference>
<dbReference type="PROSITE" id="PS50893">
    <property type="entry name" value="ABC_TRANSPORTER_2"/>
    <property type="match status" value="2"/>
</dbReference>
<dbReference type="GO" id="GO:0005524">
    <property type="term" value="F:ATP binding"/>
    <property type="evidence" value="ECO:0007669"/>
    <property type="project" value="UniProtKB-KW"/>
</dbReference>
<feature type="region of interest" description="Disordered" evidence="4">
    <location>
        <begin position="537"/>
        <end position="562"/>
    </location>
</feature>
<evidence type="ECO:0000256" key="3">
    <source>
        <dbReference type="SAM" id="Coils"/>
    </source>
</evidence>
<dbReference type="PANTHER" id="PTHR42855">
    <property type="entry name" value="ABC TRANSPORTER ATP-BINDING SUBUNIT"/>
    <property type="match status" value="1"/>
</dbReference>
<evidence type="ECO:0000313" key="6">
    <source>
        <dbReference type="EMBL" id="KAB1443610.1"/>
    </source>
</evidence>
<dbReference type="GO" id="GO:0016887">
    <property type="term" value="F:ATP hydrolysis activity"/>
    <property type="evidence" value="ECO:0007669"/>
    <property type="project" value="InterPro"/>
</dbReference>
<dbReference type="PROSITE" id="PS00211">
    <property type="entry name" value="ABC_TRANSPORTER_1"/>
    <property type="match status" value="1"/>
</dbReference>